<organism evidence="1 2">
    <name type="scientific">Rhynchospora breviuscula</name>
    <dbReference type="NCBI Taxonomy" id="2022672"/>
    <lineage>
        <taxon>Eukaryota</taxon>
        <taxon>Viridiplantae</taxon>
        <taxon>Streptophyta</taxon>
        <taxon>Embryophyta</taxon>
        <taxon>Tracheophyta</taxon>
        <taxon>Spermatophyta</taxon>
        <taxon>Magnoliopsida</taxon>
        <taxon>Liliopsida</taxon>
        <taxon>Poales</taxon>
        <taxon>Cyperaceae</taxon>
        <taxon>Cyperoideae</taxon>
        <taxon>Rhynchosporeae</taxon>
        <taxon>Rhynchospora</taxon>
    </lineage>
</organism>
<dbReference type="Proteomes" id="UP001151287">
    <property type="component" value="Unassembled WGS sequence"/>
</dbReference>
<gene>
    <name evidence="1" type="ORF">LUZ63_003664</name>
</gene>
<name>A0A9Q0D127_9POAL</name>
<dbReference type="Pfam" id="PF22909">
    <property type="entry name" value="Caulimovir_coat_dom"/>
    <property type="match status" value="1"/>
</dbReference>
<evidence type="ECO:0000313" key="1">
    <source>
        <dbReference type="EMBL" id="KAJ1703885.1"/>
    </source>
</evidence>
<dbReference type="EMBL" id="JAMQYH010000001">
    <property type="protein sequence ID" value="KAJ1703885.1"/>
    <property type="molecule type" value="Genomic_DNA"/>
</dbReference>
<reference evidence="1" key="1">
    <citation type="journal article" date="2022" name="Cell">
        <title>Repeat-based holocentromeres influence genome architecture and karyotype evolution.</title>
        <authorList>
            <person name="Hofstatter P.G."/>
            <person name="Thangavel G."/>
            <person name="Lux T."/>
            <person name="Neumann P."/>
            <person name="Vondrak T."/>
            <person name="Novak P."/>
            <person name="Zhang M."/>
            <person name="Costa L."/>
            <person name="Castellani M."/>
            <person name="Scott A."/>
            <person name="Toegelov H."/>
            <person name="Fuchs J."/>
            <person name="Mata-Sucre Y."/>
            <person name="Dias Y."/>
            <person name="Vanzela A.L.L."/>
            <person name="Huettel B."/>
            <person name="Almeida C.C.S."/>
            <person name="Simkova H."/>
            <person name="Souza G."/>
            <person name="Pedrosa-Harand A."/>
            <person name="Macas J."/>
            <person name="Mayer K.F.X."/>
            <person name="Houben A."/>
            <person name="Marques A."/>
        </authorList>
    </citation>
    <scope>NUCLEOTIDE SEQUENCE</scope>
    <source>
        <strain evidence="1">RhyBre1mFocal</strain>
    </source>
</reference>
<evidence type="ECO:0000313" key="2">
    <source>
        <dbReference type="Proteomes" id="UP001151287"/>
    </source>
</evidence>
<proteinExistence type="predicted"/>
<comment type="caution">
    <text evidence="1">The sequence shown here is derived from an EMBL/GenBank/DDBJ whole genome shotgun (WGS) entry which is preliminary data.</text>
</comment>
<dbReference type="OrthoDB" id="1732183at2759"/>
<keyword evidence="2" id="KW-1185">Reference proteome</keyword>
<accession>A0A9Q0D127</accession>
<sequence length="137" mass="15967">MILLEDLYQESTEEQTQAYQDLERLSCNHVKDLLNYMNDYKILVAKFGRMYISPELSDIFFRKMPPLIGQELEKAFADKYPGAAIGVLPRINFSYQYLAERCKQTALQRSLKDLSFCSKISLPGYYGGERKKYGLRK</sequence>
<protein>
    <submittedName>
        <fullName evidence="1">Uncharacterized protein</fullName>
    </submittedName>
</protein>
<dbReference type="AlphaFoldDB" id="A0A9Q0D127"/>